<dbReference type="Proteomes" id="UP000268014">
    <property type="component" value="Unassembled WGS sequence"/>
</dbReference>
<evidence type="ECO:0000313" key="1">
    <source>
        <dbReference type="EMBL" id="VDO33288.1"/>
    </source>
</evidence>
<dbReference type="OrthoDB" id="5834337at2759"/>
<gene>
    <name evidence="1" type="ORF">HPLM_LOCUS7899</name>
</gene>
<proteinExistence type="predicted"/>
<accession>A0A0N4WBR9</accession>
<name>A0A0N4WBR9_HAEPC</name>
<sequence>MKQSFRKTIKDVFRRRQKYVFNYSKEYCQYWTASSNARDSNFAMEKNAFSFSANDDQKIREKMESDWEIARRRSLKYQGKFRKNVGKYSSFLVSRDTKREGNLSFPSFLMTFAKSIH</sequence>
<dbReference type="EMBL" id="UZAF01016745">
    <property type="protein sequence ID" value="VDO33288.1"/>
    <property type="molecule type" value="Genomic_DNA"/>
</dbReference>
<organism evidence="3">
    <name type="scientific">Haemonchus placei</name>
    <name type="common">Barber's pole worm</name>
    <dbReference type="NCBI Taxonomy" id="6290"/>
    <lineage>
        <taxon>Eukaryota</taxon>
        <taxon>Metazoa</taxon>
        <taxon>Ecdysozoa</taxon>
        <taxon>Nematoda</taxon>
        <taxon>Chromadorea</taxon>
        <taxon>Rhabditida</taxon>
        <taxon>Rhabditina</taxon>
        <taxon>Rhabditomorpha</taxon>
        <taxon>Strongyloidea</taxon>
        <taxon>Trichostrongylidae</taxon>
        <taxon>Haemonchus</taxon>
    </lineage>
</organism>
<reference evidence="3" key="1">
    <citation type="submission" date="2017-02" db="UniProtKB">
        <authorList>
            <consortium name="WormBaseParasite"/>
        </authorList>
    </citation>
    <scope>IDENTIFICATION</scope>
</reference>
<evidence type="ECO:0000313" key="2">
    <source>
        <dbReference type="Proteomes" id="UP000268014"/>
    </source>
</evidence>
<reference evidence="1 2" key="2">
    <citation type="submission" date="2018-11" db="EMBL/GenBank/DDBJ databases">
        <authorList>
            <consortium name="Pathogen Informatics"/>
        </authorList>
    </citation>
    <scope>NUCLEOTIDE SEQUENCE [LARGE SCALE GENOMIC DNA]</scope>
    <source>
        <strain evidence="1 2">MHpl1</strain>
    </source>
</reference>
<keyword evidence="2" id="KW-1185">Reference proteome</keyword>
<protein>
    <submittedName>
        <fullName evidence="1 3">Uncharacterized protein</fullName>
    </submittedName>
</protein>
<dbReference type="WBParaSite" id="HPLM_0000790701-mRNA-1">
    <property type="protein sequence ID" value="HPLM_0000790701-mRNA-1"/>
    <property type="gene ID" value="HPLM_0000790701"/>
</dbReference>
<dbReference type="AlphaFoldDB" id="A0A0N4WBR9"/>
<evidence type="ECO:0000313" key="3">
    <source>
        <dbReference type="WBParaSite" id="HPLM_0000790701-mRNA-1"/>
    </source>
</evidence>